<organism evidence="1 2">
    <name type="scientific">Umbra pygmaea</name>
    <name type="common">Eastern mudminnow</name>
    <dbReference type="NCBI Taxonomy" id="75934"/>
    <lineage>
        <taxon>Eukaryota</taxon>
        <taxon>Metazoa</taxon>
        <taxon>Chordata</taxon>
        <taxon>Craniata</taxon>
        <taxon>Vertebrata</taxon>
        <taxon>Euteleostomi</taxon>
        <taxon>Actinopterygii</taxon>
        <taxon>Neopterygii</taxon>
        <taxon>Teleostei</taxon>
        <taxon>Protacanthopterygii</taxon>
        <taxon>Esociformes</taxon>
        <taxon>Umbridae</taxon>
        <taxon>Umbra</taxon>
    </lineage>
</organism>
<dbReference type="PANTHER" id="PTHR34258">
    <property type="entry name" value="ARMADILLO-LIKE HELICAL DOMAIN CONTAINING PROTEIN 1"/>
    <property type="match status" value="1"/>
</dbReference>
<dbReference type="InterPro" id="IPR011989">
    <property type="entry name" value="ARM-like"/>
</dbReference>
<comment type="caution">
    <text evidence="1">The sequence shown here is derived from an EMBL/GenBank/DDBJ whole genome shotgun (WGS) entry which is preliminary data.</text>
</comment>
<dbReference type="Pfam" id="PF17741">
    <property type="entry name" value="DUF5578"/>
    <property type="match status" value="1"/>
</dbReference>
<dbReference type="AlphaFoldDB" id="A0ABD0XRW9"/>
<accession>A0ABD0XRW9</accession>
<evidence type="ECO:0000313" key="2">
    <source>
        <dbReference type="Proteomes" id="UP001557470"/>
    </source>
</evidence>
<dbReference type="EMBL" id="JAGEUA010000001">
    <property type="protein sequence ID" value="KAL1023127.1"/>
    <property type="molecule type" value="Genomic_DNA"/>
</dbReference>
<dbReference type="PANTHER" id="PTHR34258:SF1">
    <property type="entry name" value="ARMADILLO-LIKE HELICAL DOMAIN CONTAINING PROTEIN 1"/>
    <property type="match status" value="1"/>
</dbReference>
<sequence>MSASKEAAISKVMRFLHEWDHGNRTVRSRLLTAFLTHNTGKTCPELEQEFAHVASLFLARLTAWIRLTYMFGTCLGLQLQAIGVFISAAGNHCYLKEFLEVGGVLTLMEILGQKQTKEEDKAKALELLQIVSNAGRYYKELICESYGVRAVAECLAKSKTQETLETAQVLLESLAHGNPKYQNQVYKGLIALLPCTSPKVQQLVLQTLRRVQETVKEAHPSIVEPLLNLLRSLHLEVQLEAIELILDLERYEVRPMLLRGLVALLKPAKEEMQKYKILKDPEMTKMADSLPVFVQKAAAAKALRLLAQRSQEVSQELLSLRLVHHLLGCIGNREHADAQRQASLTLEHFVQTFPFVEEQVRSAMGIKLFEAFMHNADNLYMNLDEIQADVLLENKVNVSEVLQHPISEN</sequence>
<name>A0ABD0XRW9_UMBPY</name>
<keyword evidence="2" id="KW-1185">Reference proteome</keyword>
<dbReference type="InterPro" id="IPR041090">
    <property type="entry name" value="DUF5578"/>
</dbReference>
<reference evidence="1 2" key="1">
    <citation type="submission" date="2024-06" db="EMBL/GenBank/DDBJ databases">
        <authorList>
            <person name="Pan Q."/>
            <person name="Wen M."/>
            <person name="Jouanno E."/>
            <person name="Zahm M."/>
            <person name="Klopp C."/>
            <person name="Cabau C."/>
            <person name="Louis A."/>
            <person name="Berthelot C."/>
            <person name="Parey E."/>
            <person name="Roest Crollius H."/>
            <person name="Montfort J."/>
            <person name="Robinson-Rechavi M."/>
            <person name="Bouchez O."/>
            <person name="Lampietro C."/>
            <person name="Lopez Roques C."/>
            <person name="Donnadieu C."/>
            <person name="Postlethwait J."/>
            <person name="Bobe J."/>
            <person name="Verreycken H."/>
            <person name="Guiguen Y."/>
        </authorList>
    </citation>
    <scope>NUCLEOTIDE SEQUENCE [LARGE SCALE GENOMIC DNA]</scope>
    <source>
        <strain evidence="1">Up_M1</strain>
        <tissue evidence="1">Testis</tissue>
    </source>
</reference>
<evidence type="ECO:0000313" key="1">
    <source>
        <dbReference type="EMBL" id="KAL1023127.1"/>
    </source>
</evidence>
<gene>
    <name evidence="1" type="ORF">UPYG_G00036730</name>
</gene>
<proteinExistence type="predicted"/>
<dbReference type="Gene3D" id="1.25.10.10">
    <property type="entry name" value="Leucine-rich Repeat Variant"/>
    <property type="match status" value="1"/>
</dbReference>
<dbReference type="InterPro" id="IPR016024">
    <property type="entry name" value="ARM-type_fold"/>
</dbReference>
<protein>
    <recommendedName>
        <fullName evidence="3">Armadillo-like helical domain containing protein 1</fullName>
    </recommendedName>
</protein>
<dbReference type="SUPFAM" id="SSF48371">
    <property type="entry name" value="ARM repeat"/>
    <property type="match status" value="1"/>
</dbReference>
<evidence type="ECO:0008006" key="3">
    <source>
        <dbReference type="Google" id="ProtNLM"/>
    </source>
</evidence>
<dbReference type="Proteomes" id="UP001557470">
    <property type="component" value="Unassembled WGS sequence"/>
</dbReference>